<evidence type="ECO:0000313" key="1">
    <source>
        <dbReference type="EMBL" id="CAJ2653380.1"/>
    </source>
</evidence>
<evidence type="ECO:0000313" key="2">
    <source>
        <dbReference type="Proteomes" id="UP001177021"/>
    </source>
</evidence>
<name>A0ACB0KC31_TRIPR</name>
<dbReference type="EMBL" id="CASHSV030000206">
    <property type="protein sequence ID" value="CAJ2653380.1"/>
    <property type="molecule type" value="Genomic_DNA"/>
</dbReference>
<organism evidence="1 2">
    <name type="scientific">Trifolium pratense</name>
    <name type="common">Red clover</name>
    <dbReference type="NCBI Taxonomy" id="57577"/>
    <lineage>
        <taxon>Eukaryota</taxon>
        <taxon>Viridiplantae</taxon>
        <taxon>Streptophyta</taxon>
        <taxon>Embryophyta</taxon>
        <taxon>Tracheophyta</taxon>
        <taxon>Spermatophyta</taxon>
        <taxon>Magnoliopsida</taxon>
        <taxon>eudicotyledons</taxon>
        <taxon>Gunneridae</taxon>
        <taxon>Pentapetalae</taxon>
        <taxon>rosids</taxon>
        <taxon>fabids</taxon>
        <taxon>Fabales</taxon>
        <taxon>Fabaceae</taxon>
        <taxon>Papilionoideae</taxon>
        <taxon>50 kb inversion clade</taxon>
        <taxon>NPAAA clade</taxon>
        <taxon>Hologalegina</taxon>
        <taxon>IRL clade</taxon>
        <taxon>Trifolieae</taxon>
        <taxon>Trifolium</taxon>
    </lineage>
</organism>
<comment type="caution">
    <text evidence="1">The sequence shown here is derived from an EMBL/GenBank/DDBJ whole genome shotgun (WGS) entry which is preliminary data.</text>
</comment>
<sequence>MLLQSVSYRGIGLYYLFILKGISWHTSSLHDVPPPKICQSTEGVVTIMRIHTMVLMVLCLSSMTSSLRCVSK</sequence>
<protein>
    <submittedName>
        <fullName evidence="1">Uncharacterized protein</fullName>
    </submittedName>
</protein>
<accession>A0ACB0KC31</accession>
<keyword evidence="2" id="KW-1185">Reference proteome</keyword>
<dbReference type="Proteomes" id="UP001177021">
    <property type="component" value="Unassembled WGS sequence"/>
</dbReference>
<proteinExistence type="predicted"/>
<reference evidence="1" key="1">
    <citation type="submission" date="2023-10" db="EMBL/GenBank/DDBJ databases">
        <authorList>
            <person name="Rodriguez Cubillos JULIANA M."/>
            <person name="De Vega J."/>
        </authorList>
    </citation>
    <scope>NUCLEOTIDE SEQUENCE</scope>
</reference>
<gene>
    <name evidence="1" type="ORF">MILVUS5_LOCUS20743</name>
</gene>